<proteinExistence type="predicted"/>
<dbReference type="InterPro" id="IPR015943">
    <property type="entry name" value="WD40/YVTN_repeat-like_dom_sf"/>
</dbReference>
<evidence type="ECO:0000313" key="1">
    <source>
        <dbReference type="EMBL" id="SVC77157.1"/>
    </source>
</evidence>
<evidence type="ECO:0008006" key="2">
    <source>
        <dbReference type="Google" id="ProtNLM"/>
    </source>
</evidence>
<dbReference type="PANTHER" id="PTHR34512:SF30">
    <property type="entry name" value="OUTER MEMBRANE PROTEIN ASSEMBLY FACTOR BAMB"/>
    <property type="match status" value="1"/>
</dbReference>
<dbReference type="EMBL" id="UINC01109965">
    <property type="protein sequence ID" value="SVC77157.1"/>
    <property type="molecule type" value="Genomic_DNA"/>
</dbReference>
<organism evidence="1">
    <name type="scientific">marine metagenome</name>
    <dbReference type="NCBI Taxonomy" id="408172"/>
    <lineage>
        <taxon>unclassified sequences</taxon>
        <taxon>metagenomes</taxon>
        <taxon>ecological metagenomes</taxon>
    </lineage>
</organism>
<reference evidence="1" key="1">
    <citation type="submission" date="2018-05" db="EMBL/GenBank/DDBJ databases">
        <authorList>
            <person name="Lanie J.A."/>
            <person name="Ng W.-L."/>
            <person name="Kazmierczak K.M."/>
            <person name="Andrzejewski T.M."/>
            <person name="Davidsen T.M."/>
            <person name="Wayne K.J."/>
            <person name="Tettelin H."/>
            <person name="Glass J.I."/>
            <person name="Rusch D."/>
            <person name="Podicherti R."/>
            <person name="Tsui H.-C.T."/>
            <person name="Winkler M.E."/>
        </authorList>
    </citation>
    <scope>NUCLEOTIDE SEQUENCE</scope>
</reference>
<dbReference type="PANTHER" id="PTHR34512">
    <property type="entry name" value="CELL SURFACE PROTEIN"/>
    <property type="match status" value="1"/>
</dbReference>
<sequence>KVRSYDLEGKLLYQFGGNSSITIATPYSKFGLLYVTSGYVGDRKKPIFAIRPGAKGDISLRPDQDSSKYVAWCQRQASPYNPSTIVYGNLLHVLLDRGIATCYEAKTGKHIYGPARLPEGRAFTSSPWAANGKIFYLNEYGVTYVLEAGREFKLLYANKLLEDDMCMATPALAGDKLIVRTDARVYCFKNGEK</sequence>
<dbReference type="SUPFAM" id="SSF50998">
    <property type="entry name" value="Quinoprotein alcohol dehydrogenase-like"/>
    <property type="match status" value="1"/>
</dbReference>
<dbReference type="Gene3D" id="2.130.10.10">
    <property type="entry name" value="YVTN repeat-like/Quinoprotein amine dehydrogenase"/>
    <property type="match status" value="1"/>
</dbReference>
<feature type="non-terminal residue" evidence="1">
    <location>
        <position position="1"/>
    </location>
</feature>
<gene>
    <name evidence="1" type="ORF">METZ01_LOCUS330011</name>
</gene>
<name>A0A382PWB3_9ZZZZ</name>
<protein>
    <recommendedName>
        <fullName evidence="2">Serine/threonine protein kinase</fullName>
    </recommendedName>
</protein>
<accession>A0A382PWB3</accession>
<dbReference type="InterPro" id="IPR011047">
    <property type="entry name" value="Quinoprotein_ADH-like_sf"/>
</dbReference>
<dbReference type="AlphaFoldDB" id="A0A382PWB3"/>